<feature type="transmembrane region" description="Helical" evidence="1">
    <location>
        <begin position="35"/>
        <end position="56"/>
    </location>
</feature>
<keyword evidence="1" id="KW-1133">Transmembrane helix</keyword>
<dbReference type="Proteomes" id="UP000190669">
    <property type="component" value="Unassembled WGS sequence"/>
</dbReference>
<accession>A0AAX2IIH5</accession>
<reference evidence="2 4" key="1">
    <citation type="submission" date="2017-02" db="EMBL/GenBank/DDBJ databases">
        <authorList>
            <person name="Varghese N."/>
            <person name="Submissions S."/>
        </authorList>
    </citation>
    <scope>NUCLEOTIDE SEQUENCE [LARGE SCALE GENOMIC DNA]</scope>
    <source>
        <strain evidence="2 4">DSM 16775</strain>
    </source>
</reference>
<evidence type="ECO:0000313" key="4">
    <source>
        <dbReference type="Proteomes" id="UP000190669"/>
    </source>
</evidence>
<name>A0AAX2IIH5_9FLAO</name>
<organism evidence="3 5">
    <name type="scientific">Chryseobacterium balustinum</name>
    <dbReference type="NCBI Taxonomy" id="246"/>
    <lineage>
        <taxon>Bacteria</taxon>
        <taxon>Pseudomonadati</taxon>
        <taxon>Bacteroidota</taxon>
        <taxon>Flavobacteriia</taxon>
        <taxon>Flavobacteriales</taxon>
        <taxon>Weeksellaceae</taxon>
        <taxon>Chryseobacterium group</taxon>
        <taxon>Chryseobacterium</taxon>
    </lineage>
</organism>
<sequence>MFTFAQNIFMQKQYPQKPGIDFILKQAFFYWNKTLVYQLLFSIIYFSVFFAAYLYIENRFGIYNQFSSAFLEYFQVGPKGIDALNQELATIKSGTNYTYTTLGILIVSAFLYPLNLGFFQIYRKIDLKEQVEMSDLFVGYNGLNFFRYTSYFVFWFLVCDMLKVTVVFPLLWIMITLFIAPLMFFQNKTIFEGISLSWKAIKMYFIEILVCTIVAVLFKYVGFAVFLVGALFTFPFWNAMIYSLYKTIFTEEA</sequence>
<keyword evidence="1" id="KW-0812">Transmembrane</keyword>
<evidence type="ECO:0008006" key="6">
    <source>
        <dbReference type="Google" id="ProtNLM"/>
    </source>
</evidence>
<reference evidence="3 5" key="2">
    <citation type="submission" date="2018-06" db="EMBL/GenBank/DDBJ databases">
        <authorList>
            <consortium name="Pathogen Informatics"/>
            <person name="Doyle S."/>
        </authorList>
    </citation>
    <scope>NUCLEOTIDE SEQUENCE [LARGE SCALE GENOMIC DNA]</scope>
    <source>
        <strain evidence="3 5">NCTC11212</strain>
    </source>
</reference>
<comment type="caution">
    <text evidence="3">The sequence shown here is derived from an EMBL/GenBank/DDBJ whole genome shotgun (WGS) entry which is preliminary data.</text>
</comment>
<evidence type="ECO:0000256" key="1">
    <source>
        <dbReference type="SAM" id="Phobius"/>
    </source>
</evidence>
<dbReference type="EMBL" id="UAVR01000006">
    <property type="protein sequence ID" value="SQA88252.1"/>
    <property type="molecule type" value="Genomic_DNA"/>
</dbReference>
<dbReference type="Proteomes" id="UP000251937">
    <property type="component" value="Unassembled WGS sequence"/>
</dbReference>
<evidence type="ECO:0000313" key="5">
    <source>
        <dbReference type="Proteomes" id="UP000251937"/>
    </source>
</evidence>
<feature type="transmembrane region" description="Helical" evidence="1">
    <location>
        <begin position="164"/>
        <end position="184"/>
    </location>
</feature>
<feature type="transmembrane region" description="Helical" evidence="1">
    <location>
        <begin position="137"/>
        <end position="158"/>
    </location>
</feature>
<keyword evidence="1" id="KW-0472">Membrane</keyword>
<gene>
    <name evidence="3" type="ORF">NCTC11212_01131</name>
    <name evidence="2" type="ORF">SAMN05421800_13033</name>
</gene>
<proteinExistence type="predicted"/>
<dbReference type="AlphaFoldDB" id="A0AAX2IIH5"/>
<feature type="transmembrane region" description="Helical" evidence="1">
    <location>
        <begin position="97"/>
        <end position="116"/>
    </location>
</feature>
<dbReference type="EMBL" id="FUZE01000030">
    <property type="protein sequence ID" value="SKC09608.1"/>
    <property type="molecule type" value="Genomic_DNA"/>
</dbReference>
<keyword evidence="4" id="KW-1185">Reference proteome</keyword>
<protein>
    <recommendedName>
        <fullName evidence="6">Beta-carotene 15,15'-monooxygenase</fullName>
    </recommendedName>
</protein>
<evidence type="ECO:0000313" key="3">
    <source>
        <dbReference type="EMBL" id="SQA88252.1"/>
    </source>
</evidence>
<evidence type="ECO:0000313" key="2">
    <source>
        <dbReference type="EMBL" id="SKC09608.1"/>
    </source>
</evidence>
<feature type="transmembrane region" description="Helical" evidence="1">
    <location>
        <begin position="204"/>
        <end position="237"/>
    </location>
</feature>